<dbReference type="EMBL" id="JAMKFB020000020">
    <property type="protein sequence ID" value="KAL0163940.1"/>
    <property type="molecule type" value="Genomic_DNA"/>
</dbReference>
<proteinExistence type="predicted"/>
<dbReference type="Gene3D" id="2.60.40.10">
    <property type="entry name" value="Immunoglobulins"/>
    <property type="match status" value="1"/>
</dbReference>
<dbReference type="AlphaFoldDB" id="A0ABD0NPU2"/>
<reference evidence="1 2" key="1">
    <citation type="submission" date="2024-05" db="EMBL/GenBank/DDBJ databases">
        <title>Genome sequencing and assembly of Indian major carp, Cirrhinus mrigala (Hamilton, 1822).</title>
        <authorList>
            <person name="Mohindra V."/>
            <person name="Chowdhury L.M."/>
            <person name="Lal K."/>
            <person name="Jena J.K."/>
        </authorList>
    </citation>
    <scope>NUCLEOTIDE SEQUENCE [LARGE SCALE GENOMIC DNA]</scope>
    <source>
        <strain evidence="1">CM1030</strain>
        <tissue evidence="1">Blood</tissue>
    </source>
</reference>
<name>A0ABD0NPU2_CIRMR</name>
<gene>
    <name evidence="1" type="ORF">M9458_039693</name>
</gene>
<dbReference type="Proteomes" id="UP001529510">
    <property type="component" value="Unassembled WGS sequence"/>
</dbReference>
<evidence type="ECO:0000313" key="2">
    <source>
        <dbReference type="Proteomes" id="UP001529510"/>
    </source>
</evidence>
<comment type="caution">
    <text evidence="1">The sequence shown here is derived from an EMBL/GenBank/DDBJ whole genome shotgun (WGS) entry which is preliminary data.</text>
</comment>
<accession>A0ABD0NPU2</accession>
<organism evidence="1 2">
    <name type="scientific">Cirrhinus mrigala</name>
    <name type="common">Mrigala</name>
    <dbReference type="NCBI Taxonomy" id="683832"/>
    <lineage>
        <taxon>Eukaryota</taxon>
        <taxon>Metazoa</taxon>
        <taxon>Chordata</taxon>
        <taxon>Craniata</taxon>
        <taxon>Vertebrata</taxon>
        <taxon>Euteleostomi</taxon>
        <taxon>Actinopterygii</taxon>
        <taxon>Neopterygii</taxon>
        <taxon>Teleostei</taxon>
        <taxon>Ostariophysi</taxon>
        <taxon>Cypriniformes</taxon>
        <taxon>Cyprinidae</taxon>
        <taxon>Labeoninae</taxon>
        <taxon>Labeonini</taxon>
        <taxon>Cirrhinus</taxon>
    </lineage>
</organism>
<protein>
    <submittedName>
        <fullName evidence="1">Uncharacterized protein</fullName>
    </submittedName>
</protein>
<dbReference type="InterPro" id="IPR013783">
    <property type="entry name" value="Ig-like_fold"/>
</dbReference>
<evidence type="ECO:0000313" key="1">
    <source>
        <dbReference type="EMBL" id="KAL0163940.1"/>
    </source>
</evidence>
<keyword evidence="2" id="KW-1185">Reference proteome</keyword>
<sequence length="53" mass="5830">ETPTVPPAPLLQLEKCCMRNNSATLAWRITTVQALPVEGYVLELDDGNSGPYR</sequence>
<feature type="non-terminal residue" evidence="1">
    <location>
        <position position="53"/>
    </location>
</feature>
<feature type="non-terminal residue" evidence="1">
    <location>
        <position position="1"/>
    </location>
</feature>